<comment type="caution">
    <text evidence="3">The sequence shown here is derived from an EMBL/GenBank/DDBJ whole genome shotgun (WGS) entry which is preliminary data.</text>
</comment>
<feature type="domain" description="YcxB-like C-terminal" evidence="2">
    <location>
        <begin position="99"/>
        <end position="151"/>
    </location>
</feature>
<evidence type="ECO:0000313" key="3">
    <source>
        <dbReference type="EMBL" id="GJD94085.1"/>
    </source>
</evidence>
<feature type="transmembrane region" description="Helical" evidence="1">
    <location>
        <begin position="59"/>
        <end position="78"/>
    </location>
</feature>
<evidence type="ECO:0000259" key="2">
    <source>
        <dbReference type="Pfam" id="PF14317"/>
    </source>
</evidence>
<accession>A0ABQ4RTH7</accession>
<evidence type="ECO:0000313" key="4">
    <source>
        <dbReference type="Proteomes" id="UP001055125"/>
    </source>
</evidence>
<keyword evidence="1" id="KW-0812">Transmembrane</keyword>
<dbReference type="InterPro" id="IPR025588">
    <property type="entry name" value="YcxB-like_C"/>
</dbReference>
<dbReference type="RefSeq" id="WP_238243269.1">
    <property type="nucleotide sequence ID" value="NZ_BPQP01000018.1"/>
</dbReference>
<evidence type="ECO:0000256" key="1">
    <source>
        <dbReference type="SAM" id="Phobius"/>
    </source>
</evidence>
<gene>
    <name evidence="3" type="ORF">OCOJLMKI_1286</name>
</gene>
<dbReference type="EMBL" id="BPQP01000018">
    <property type="protein sequence ID" value="GJD94085.1"/>
    <property type="molecule type" value="Genomic_DNA"/>
</dbReference>
<dbReference type="Pfam" id="PF14317">
    <property type="entry name" value="YcxB"/>
    <property type="match status" value="1"/>
</dbReference>
<reference evidence="3" key="1">
    <citation type="journal article" date="2021" name="Front. Microbiol.">
        <title>Comprehensive Comparative Genomics and Phenotyping of Methylobacterium Species.</title>
        <authorList>
            <person name="Alessa O."/>
            <person name="Ogura Y."/>
            <person name="Fujitani Y."/>
            <person name="Takami H."/>
            <person name="Hayashi T."/>
            <person name="Sahin N."/>
            <person name="Tani A."/>
        </authorList>
    </citation>
    <scope>NUCLEOTIDE SEQUENCE</scope>
    <source>
        <strain evidence="3">DSM 19015</strain>
    </source>
</reference>
<dbReference type="Proteomes" id="UP001055125">
    <property type="component" value="Unassembled WGS sequence"/>
</dbReference>
<keyword evidence="1" id="KW-1133">Transmembrane helix</keyword>
<keyword evidence="4" id="KW-1185">Reference proteome</keyword>
<feature type="transmembrane region" description="Helical" evidence="1">
    <location>
        <begin position="34"/>
        <end position="53"/>
    </location>
</feature>
<keyword evidence="1" id="KW-0472">Membrane</keyword>
<sequence>MSPPYQFEAVYDHALASAAAWTFAKRRLTGSRSLWIAMAAVALFEAACALWLASLWPLLVLPALILLLGGLSLGVWLAHRAAALRKLRALGAGHATFTFDEDALSVETKAGATRLAWAAIDEVWEYPAFWILTIAENAYFTVLTTSALPEALDFARARLGDRLR</sequence>
<reference evidence="3" key="2">
    <citation type="submission" date="2021-08" db="EMBL/GenBank/DDBJ databases">
        <authorList>
            <person name="Tani A."/>
            <person name="Ola A."/>
            <person name="Ogura Y."/>
            <person name="Katsura K."/>
            <person name="Hayashi T."/>
        </authorList>
    </citation>
    <scope>NUCLEOTIDE SEQUENCE</scope>
    <source>
        <strain evidence="3">DSM 19015</strain>
    </source>
</reference>
<organism evidence="3 4">
    <name type="scientific">Methylobacterium iners</name>
    <dbReference type="NCBI Taxonomy" id="418707"/>
    <lineage>
        <taxon>Bacteria</taxon>
        <taxon>Pseudomonadati</taxon>
        <taxon>Pseudomonadota</taxon>
        <taxon>Alphaproteobacteria</taxon>
        <taxon>Hyphomicrobiales</taxon>
        <taxon>Methylobacteriaceae</taxon>
        <taxon>Methylobacterium</taxon>
    </lineage>
</organism>
<proteinExistence type="predicted"/>
<name>A0ABQ4RTH7_9HYPH</name>
<protein>
    <recommendedName>
        <fullName evidence="2">YcxB-like C-terminal domain-containing protein</fullName>
    </recommendedName>
</protein>